<dbReference type="GO" id="GO:0030599">
    <property type="term" value="F:pectinesterase activity"/>
    <property type="evidence" value="ECO:0007669"/>
    <property type="project" value="InterPro"/>
</dbReference>
<protein>
    <submittedName>
        <fullName evidence="5">Pectinesterase</fullName>
    </submittedName>
</protein>
<dbReference type="GO" id="GO:0009279">
    <property type="term" value="C:cell outer membrane"/>
    <property type="evidence" value="ECO:0007669"/>
    <property type="project" value="TreeGrafter"/>
</dbReference>
<keyword evidence="6" id="KW-1185">Reference proteome</keyword>
<dbReference type="Gene3D" id="2.60.40.10">
    <property type="entry name" value="Immunoglobulins"/>
    <property type="match status" value="1"/>
</dbReference>
<dbReference type="InterPro" id="IPR000070">
    <property type="entry name" value="Pectinesterase_cat"/>
</dbReference>
<dbReference type="InterPro" id="IPR036116">
    <property type="entry name" value="FN3_sf"/>
</dbReference>
<dbReference type="Gene3D" id="2.160.20.10">
    <property type="entry name" value="Single-stranded right-handed beta-helix, Pectin lyase-like"/>
    <property type="match status" value="1"/>
</dbReference>
<organism evidence="5 6">
    <name type="scientific">Bacteroides luti</name>
    <dbReference type="NCBI Taxonomy" id="1297750"/>
    <lineage>
        <taxon>Bacteria</taxon>
        <taxon>Pseudomonadati</taxon>
        <taxon>Bacteroidota</taxon>
        <taxon>Bacteroidia</taxon>
        <taxon>Bacteroidales</taxon>
        <taxon>Bacteroidaceae</taxon>
        <taxon>Bacteroides</taxon>
    </lineage>
</organism>
<evidence type="ECO:0000256" key="3">
    <source>
        <dbReference type="ARBA" id="ARBA00023085"/>
    </source>
</evidence>
<evidence type="ECO:0000313" key="5">
    <source>
        <dbReference type="EMBL" id="SHE53037.1"/>
    </source>
</evidence>
<reference evidence="5 6" key="1">
    <citation type="submission" date="2016-11" db="EMBL/GenBank/DDBJ databases">
        <authorList>
            <person name="Jaros S."/>
            <person name="Januszkiewicz K."/>
            <person name="Wedrychowicz H."/>
        </authorList>
    </citation>
    <scope>NUCLEOTIDE SEQUENCE [LARGE SCALE GENOMIC DNA]</scope>
    <source>
        <strain evidence="5 6">DSM 26991</strain>
    </source>
</reference>
<dbReference type="AlphaFoldDB" id="A0A1M4U8V3"/>
<keyword evidence="3" id="KW-0063">Aspartyl esterase</keyword>
<dbReference type="STRING" id="1297750.SAMN05444405_10225"/>
<evidence type="ECO:0000259" key="4">
    <source>
        <dbReference type="Pfam" id="PF01095"/>
    </source>
</evidence>
<dbReference type="InterPro" id="IPR011050">
    <property type="entry name" value="Pectin_lyase_fold/virulence"/>
</dbReference>
<gene>
    <name evidence="5" type="ORF">SAMN05444405_10225</name>
</gene>
<evidence type="ECO:0000256" key="1">
    <source>
        <dbReference type="ARBA" id="ARBA00008891"/>
    </source>
</evidence>
<name>A0A1M4U8V3_9BACE</name>
<accession>A0A1M4U8V3</accession>
<dbReference type="GO" id="GO:0042545">
    <property type="term" value="P:cell wall modification"/>
    <property type="evidence" value="ECO:0007669"/>
    <property type="project" value="InterPro"/>
</dbReference>
<feature type="domain" description="Pectinesterase catalytic" evidence="4">
    <location>
        <begin position="27"/>
        <end position="305"/>
    </location>
</feature>
<dbReference type="Proteomes" id="UP000184509">
    <property type="component" value="Unassembled WGS sequence"/>
</dbReference>
<keyword evidence="2" id="KW-0378">Hydrolase</keyword>
<dbReference type="OrthoDB" id="696979at2"/>
<dbReference type="SUPFAM" id="SSF51126">
    <property type="entry name" value="Pectin lyase-like"/>
    <property type="match status" value="1"/>
</dbReference>
<dbReference type="SUPFAM" id="SSF49265">
    <property type="entry name" value="Fibronectin type III"/>
    <property type="match status" value="1"/>
</dbReference>
<dbReference type="PANTHER" id="PTHR31321">
    <property type="entry name" value="ACYL-COA THIOESTER HYDROLASE YBHC-RELATED"/>
    <property type="match status" value="1"/>
</dbReference>
<dbReference type="Pfam" id="PF01095">
    <property type="entry name" value="Pectinesterase"/>
    <property type="match status" value="1"/>
</dbReference>
<sequence>MDYKYLFFVFYLLFICQITNAQPFRFIVAKDGSGTHTSIQKAINDCPDNERSLIFVKNGTYEEKVSIGTRASKSLKQISLIGESVNDVIITSPDAIGNGATNVYGATTFAIYANDFYAENITFQNSAGNKGQALALDTEEDRQAFKNCRLLGFQDTYRSRKGRRFYFKDCFIQGATDFIYGGGTVFFDDCTINCVKGGSYISAPEDISYYEKTTSGKTLRYGFIFRNCDITAEADVADNSYYLGRPWNMECGSIYLNCRMGKHIKPEGWSTWKSTNHLSACFAEYNSMNMKRTPVDTNKRVNWSIQLTKDEVDTYLGMKQVYSKISSVPYNPQAMCTALSAPAKLSRNGNTISWKTVNGVIGYLILRNGLFLATTTKTSYTDDTAQINKKYTYSVKSVSINGNLSASASITSSIKRIKK</sequence>
<dbReference type="EMBL" id="FQTV01000002">
    <property type="protein sequence ID" value="SHE53037.1"/>
    <property type="molecule type" value="Genomic_DNA"/>
</dbReference>
<dbReference type="InterPro" id="IPR012334">
    <property type="entry name" value="Pectin_lyas_fold"/>
</dbReference>
<evidence type="ECO:0000313" key="6">
    <source>
        <dbReference type="Proteomes" id="UP000184509"/>
    </source>
</evidence>
<dbReference type="PANTHER" id="PTHR31321:SF57">
    <property type="entry name" value="PECTINESTERASE 53-RELATED"/>
    <property type="match status" value="1"/>
</dbReference>
<dbReference type="RefSeq" id="WP_073398851.1">
    <property type="nucleotide sequence ID" value="NZ_FQTV01000002.1"/>
</dbReference>
<dbReference type="InterPro" id="IPR013783">
    <property type="entry name" value="Ig-like_fold"/>
</dbReference>
<proteinExistence type="inferred from homology"/>
<comment type="similarity">
    <text evidence="1">Belongs to the pectinesterase family.</text>
</comment>
<evidence type="ECO:0000256" key="2">
    <source>
        <dbReference type="ARBA" id="ARBA00022801"/>
    </source>
</evidence>